<dbReference type="Gene3D" id="3.40.50.150">
    <property type="entry name" value="Vaccinia Virus protein VP39"/>
    <property type="match status" value="1"/>
</dbReference>
<dbReference type="RefSeq" id="WP_349947634.1">
    <property type="nucleotide sequence ID" value="NZ_CP157940.1"/>
</dbReference>
<protein>
    <submittedName>
        <fullName evidence="1">Methyltransferase domain-containing protein</fullName>
    </submittedName>
</protein>
<dbReference type="Pfam" id="PF13489">
    <property type="entry name" value="Methyltransf_23"/>
    <property type="match status" value="1"/>
</dbReference>
<dbReference type="EMBL" id="CP157940">
    <property type="protein sequence ID" value="XBS54947.1"/>
    <property type="molecule type" value="Genomic_DNA"/>
</dbReference>
<organism evidence="1">
    <name type="scientific">Lacrimispora sp. BS-2</name>
    <dbReference type="NCBI Taxonomy" id="3151850"/>
    <lineage>
        <taxon>Bacteria</taxon>
        <taxon>Bacillati</taxon>
        <taxon>Bacillota</taxon>
        <taxon>Clostridia</taxon>
        <taxon>Lachnospirales</taxon>
        <taxon>Lachnospiraceae</taxon>
        <taxon>Lacrimispora</taxon>
    </lineage>
</organism>
<keyword evidence="1" id="KW-0808">Transferase</keyword>
<dbReference type="InterPro" id="IPR029063">
    <property type="entry name" value="SAM-dependent_MTases_sf"/>
</dbReference>
<dbReference type="GO" id="GO:0008168">
    <property type="term" value="F:methyltransferase activity"/>
    <property type="evidence" value="ECO:0007669"/>
    <property type="project" value="UniProtKB-KW"/>
</dbReference>
<name>A0AAU7PRU8_9FIRM</name>
<dbReference type="SUPFAM" id="SSF53335">
    <property type="entry name" value="S-adenosyl-L-methionine-dependent methyltransferases"/>
    <property type="match status" value="1"/>
</dbReference>
<sequence length="179" mass="20851">MKKIILGAGNTHYHGWLPTQEKDLNLLNKRDFDKWFQSEESVDTFLAEHVFEHLTIDEGIKAAENLYAFLKKGGYARIAVPDVYFKNQWYHDMCKPGGPGPIEHPAYTHKVFYDYKTLTTVFKKAGFEVDLLEYCDENGRFHFNYWNPEQGMIGRSLRFDTRNYNGKLGMVSIIIDAIK</sequence>
<reference evidence="1" key="1">
    <citation type="submission" date="2024-06" db="EMBL/GenBank/DDBJ databases">
        <title>Lacrimispora cavernae sp. nov., a novel anaerobe isolated from bat guano pile inside a cave.</title>
        <authorList>
            <person name="Miller S.L."/>
            <person name="Lu N."/>
            <person name="King J."/>
            <person name="Sankaranarayanan K."/>
            <person name="Lawson P.A."/>
        </authorList>
    </citation>
    <scope>NUCLEOTIDE SEQUENCE</scope>
    <source>
        <strain evidence="1">BS-2</strain>
    </source>
</reference>
<accession>A0AAU7PRU8</accession>
<dbReference type="GO" id="GO:0032259">
    <property type="term" value="P:methylation"/>
    <property type="evidence" value="ECO:0007669"/>
    <property type="project" value="UniProtKB-KW"/>
</dbReference>
<keyword evidence="1" id="KW-0489">Methyltransferase</keyword>
<evidence type="ECO:0000313" key="1">
    <source>
        <dbReference type="EMBL" id="XBS54947.1"/>
    </source>
</evidence>
<dbReference type="AlphaFoldDB" id="A0AAU7PRU8"/>
<proteinExistence type="predicted"/>
<gene>
    <name evidence="1" type="ORF">ABFV83_03885</name>
</gene>